<protein>
    <submittedName>
        <fullName evidence="1">Uncharacterized protein</fullName>
    </submittedName>
</protein>
<evidence type="ECO:0000313" key="1">
    <source>
        <dbReference type="EMBL" id="QWV14432.1"/>
    </source>
</evidence>
<dbReference type="SUPFAM" id="SSF46689">
    <property type="entry name" value="Homeodomain-like"/>
    <property type="match status" value="1"/>
</dbReference>
<gene>
    <name evidence="1" type="ORF">KQ249_07515</name>
</gene>
<dbReference type="EMBL" id="CP076686">
    <property type="protein sequence ID" value="QWV14432.1"/>
    <property type="molecule type" value="Genomic_DNA"/>
</dbReference>
<organism evidence="1 2">
    <name type="scientific">Marinobacter adhaerens</name>
    <dbReference type="NCBI Taxonomy" id="1033846"/>
    <lineage>
        <taxon>Bacteria</taxon>
        <taxon>Pseudomonadati</taxon>
        <taxon>Pseudomonadota</taxon>
        <taxon>Gammaproteobacteria</taxon>
        <taxon>Pseudomonadales</taxon>
        <taxon>Marinobacteraceae</taxon>
        <taxon>Marinobacter</taxon>
    </lineage>
</organism>
<accession>A0ABX8IRX2</accession>
<dbReference type="InterPro" id="IPR009057">
    <property type="entry name" value="Homeodomain-like_sf"/>
</dbReference>
<reference evidence="1 2" key="1">
    <citation type="submission" date="2021-06" db="EMBL/GenBank/DDBJ databases">
        <title>Microbial metabolic specificity influences pelagic lipid remineralization.</title>
        <authorList>
            <person name="Behrendt L."/>
            <person name="Hunter J.E."/>
            <person name="Alcolombri U."/>
            <person name="Smriga S."/>
            <person name="Mincer T."/>
            <person name="Lowenstein D.P."/>
            <person name="Peaudecerf F.J."/>
            <person name="Fernandez V.I."/>
            <person name="Fredricks H."/>
            <person name="Almblad H."/>
            <person name="Harrison J.J."/>
            <person name="Stocker R."/>
            <person name="Van Mooy B.A.S."/>
        </authorList>
    </citation>
    <scope>NUCLEOTIDE SEQUENCE [LARGE SCALE GENOMIC DNA]</scope>
    <source>
        <strain evidence="1 2">HP15-B</strain>
    </source>
</reference>
<proteinExistence type="predicted"/>
<sequence>MRLPKSVQEIADVIGYHKALRLVRDLPPCGKRERRRNIYIPKPHNLKPDHQLVKLVGWDDAMALAEEHGGRAIQPAECRYVERAIIEDRRILDWYDLGYTAKEVAEKLGITEKWASAVIDAREMHEAGSDIEVIAHSVKISPLTLGYILRIDIGGDQCPVKPRGQRRPPKPQLPLEL</sequence>
<dbReference type="RefSeq" id="WP_014576195.1">
    <property type="nucleotide sequence ID" value="NZ_CP076686.1"/>
</dbReference>
<dbReference type="GeneID" id="78559280"/>
<dbReference type="Proteomes" id="UP000683442">
    <property type="component" value="Chromosome"/>
</dbReference>
<evidence type="ECO:0000313" key="2">
    <source>
        <dbReference type="Proteomes" id="UP000683442"/>
    </source>
</evidence>
<name>A0ABX8IRX2_9GAMM</name>
<keyword evidence="2" id="KW-1185">Reference proteome</keyword>